<accession>A0A7W9YG29</accession>
<organism evidence="5 6">
    <name type="scientific">Nocardiopsis mwathae</name>
    <dbReference type="NCBI Taxonomy" id="1472723"/>
    <lineage>
        <taxon>Bacteria</taxon>
        <taxon>Bacillati</taxon>
        <taxon>Actinomycetota</taxon>
        <taxon>Actinomycetes</taxon>
        <taxon>Streptosporangiales</taxon>
        <taxon>Nocardiopsidaceae</taxon>
        <taxon>Nocardiopsis</taxon>
    </lineage>
</organism>
<keyword evidence="3" id="KW-0812">Transmembrane</keyword>
<keyword evidence="3" id="KW-0472">Membrane</keyword>
<feature type="compositionally biased region" description="Acidic residues" evidence="2">
    <location>
        <begin position="68"/>
        <end position="77"/>
    </location>
</feature>
<dbReference type="RefSeq" id="WP_184074595.1">
    <property type="nucleotide sequence ID" value="NZ_JACHDS010000001.1"/>
</dbReference>
<keyword evidence="3" id="KW-1133">Transmembrane helix</keyword>
<dbReference type="InterPro" id="IPR025645">
    <property type="entry name" value="DUF4349"/>
</dbReference>
<evidence type="ECO:0000313" key="6">
    <source>
        <dbReference type="Proteomes" id="UP000546642"/>
    </source>
</evidence>
<protein>
    <recommendedName>
        <fullName evidence="4">DUF4349 domain-containing protein</fullName>
    </recommendedName>
</protein>
<proteinExistence type="predicted"/>
<sequence>MKPAVVEPGKGRLPAAAITVALATALLAGCSGAVVEQSAGTEDAAARDAAPQAPAPPDAEEGPGGSGEAEDSADSDDGAGVTNVAVDVVERDVIHTADLRVEVPDVHEAAADAKELVTGAGGHVGAESLGTTAGDAPRASLTLRVPQDRYEDALDGLAGLGTRKSLDREAVDVTEEVADVDSRVKSAEASLERLRELLDDAESVKDVLSVEREIDGRQEELEALQARRAALADRTALGTVNLELTPPPGKVEEDGTGSLGFAGGLREGWKAFSGLLGALAAGAGWALPFLVALIVLASPAALWWRRLRVRRTDAAAAPRPGPDATAPEDSSNADDGPAGRG</sequence>
<dbReference type="EMBL" id="JACHDS010000001">
    <property type="protein sequence ID" value="MBB6171300.1"/>
    <property type="molecule type" value="Genomic_DNA"/>
</dbReference>
<feature type="transmembrane region" description="Helical" evidence="3">
    <location>
        <begin position="285"/>
        <end position="304"/>
    </location>
</feature>
<dbReference type="Pfam" id="PF14257">
    <property type="entry name" value="DUF4349"/>
    <property type="match status" value="1"/>
</dbReference>
<keyword evidence="6" id="KW-1185">Reference proteome</keyword>
<evidence type="ECO:0000259" key="4">
    <source>
        <dbReference type="Pfam" id="PF14257"/>
    </source>
</evidence>
<reference evidence="5 6" key="1">
    <citation type="submission" date="2020-08" db="EMBL/GenBank/DDBJ databases">
        <title>Sequencing the genomes of 1000 actinobacteria strains.</title>
        <authorList>
            <person name="Klenk H.-P."/>
        </authorList>
    </citation>
    <scope>NUCLEOTIDE SEQUENCE [LARGE SCALE GENOMIC DNA]</scope>
    <source>
        <strain evidence="5 6">DSM 46659</strain>
    </source>
</reference>
<feature type="region of interest" description="Disordered" evidence="2">
    <location>
        <begin position="36"/>
        <end position="79"/>
    </location>
</feature>
<name>A0A7W9YG29_9ACTN</name>
<dbReference type="Proteomes" id="UP000546642">
    <property type="component" value="Unassembled WGS sequence"/>
</dbReference>
<gene>
    <name evidence="5" type="ORF">HNR23_001360</name>
</gene>
<dbReference type="AlphaFoldDB" id="A0A7W9YG29"/>
<evidence type="ECO:0000313" key="5">
    <source>
        <dbReference type="EMBL" id="MBB6171300.1"/>
    </source>
</evidence>
<feature type="compositionally biased region" description="Low complexity" evidence="2">
    <location>
        <begin position="38"/>
        <end position="52"/>
    </location>
</feature>
<evidence type="ECO:0000256" key="2">
    <source>
        <dbReference type="SAM" id="MobiDB-lite"/>
    </source>
</evidence>
<keyword evidence="1" id="KW-0175">Coiled coil</keyword>
<feature type="region of interest" description="Disordered" evidence="2">
    <location>
        <begin position="313"/>
        <end position="341"/>
    </location>
</feature>
<feature type="coiled-coil region" evidence="1">
    <location>
        <begin position="177"/>
        <end position="234"/>
    </location>
</feature>
<evidence type="ECO:0000256" key="3">
    <source>
        <dbReference type="SAM" id="Phobius"/>
    </source>
</evidence>
<evidence type="ECO:0000256" key="1">
    <source>
        <dbReference type="SAM" id="Coils"/>
    </source>
</evidence>
<dbReference type="PROSITE" id="PS51257">
    <property type="entry name" value="PROKAR_LIPOPROTEIN"/>
    <property type="match status" value="1"/>
</dbReference>
<comment type="caution">
    <text evidence="5">The sequence shown here is derived from an EMBL/GenBank/DDBJ whole genome shotgun (WGS) entry which is preliminary data.</text>
</comment>
<feature type="domain" description="DUF4349" evidence="4">
    <location>
        <begin position="91"/>
        <end position="297"/>
    </location>
</feature>
<feature type="compositionally biased region" description="Low complexity" evidence="2">
    <location>
        <begin position="314"/>
        <end position="327"/>
    </location>
</feature>